<dbReference type="Proteomes" id="UP000186879">
    <property type="component" value="Chromosome"/>
</dbReference>
<dbReference type="AlphaFoldDB" id="A0A1L3Q3M0"/>
<gene>
    <name evidence="1" type="ORF">BHR79_08170</name>
    <name evidence="2" type="ORF">EFE40_09385</name>
</gene>
<dbReference type="GeneID" id="30583737"/>
<evidence type="ECO:0000313" key="3">
    <source>
        <dbReference type="Proteomes" id="UP000186879"/>
    </source>
</evidence>
<dbReference type="EMBL" id="CP017921">
    <property type="protein sequence ID" value="APH39459.1"/>
    <property type="molecule type" value="Genomic_DNA"/>
</dbReference>
<keyword evidence="3" id="KW-1185">Reference proteome</keyword>
<dbReference type="EMBL" id="RJJG01000007">
    <property type="protein sequence ID" value="RNI07748.1"/>
    <property type="molecule type" value="Genomic_DNA"/>
</dbReference>
<accession>A0A1L3Q3M0</accession>
<dbReference type="OrthoDB" id="142637at2157"/>
<dbReference type="Proteomes" id="UP000267921">
    <property type="component" value="Unassembled WGS sequence"/>
</dbReference>
<name>A0A1L3Q3M0_9EURY</name>
<sequence length="98" mass="11207">MSEKILNVTCVFVIGYGEKRSIYKKITDYEQFTTETQTGQITHIKSIQERPLYPGDLICLGRFDSLLQKLENSENEPIHNLEIRVVAFFGARDEPIGA</sequence>
<reference evidence="2 4" key="2">
    <citation type="submission" date="2018-10" db="EMBL/GenBank/DDBJ databases">
        <title>Cultivation of a novel Methanohalophilus strain from Kebrit Deep of the Red Sea and a genomic comparison of members of the genus Methanohalophilus.</title>
        <authorList>
            <person name="Guan Y."/>
            <person name="Ngugi D.K."/>
            <person name="Stingl U."/>
        </authorList>
    </citation>
    <scope>NUCLEOTIDE SEQUENCE [LARGE SCALE GENOMIC DNA]</scope>
    <source>
        <strain evidence="2 4">DSM 3094</strain>
    </source>
</reference>
<proteinExistence type="predicted"/>
<dbReference type="KEGG" id="mhaz:BHR79_08170"/>
<dbReference type="RefSeq" id="WP_072561883.1">
    <property type="nucleotide sequence ID" value="NZ_CP017921.1"/>
</dbReference>
<evidence type="ECO:0000313" key="2">
    <source>
        <dbReference type="EMBL" id="RNI07748.1"/>
    </source>
</evidence>
<evidence type="ECO:0000313" key="4">
    <source>
        <dbReference type="Proteomes" id="UP000267921"/>
    </source>
</evidence>
<reference evidence="1 3" key="1">
    <citation type="submission" date="2016-10" db="EMBL/GenBank/DDBJ databases">
        <title>Methanohalophilus halophilus.</title>
        <authorList>
            <person name="L'haridon S."/>
        </authorList>
    </citation>
    <scope>NUCLEOTIDE SEQUENCE [LARGE SCALE GENOMIC DNA]</scope>
    <source>
        <strain evidence="1 3">Z-7982</strain>
    </source>
</reference>
<protein>
    <submittedName>
        <fullName evidence="1">Uncharacterized protein</fullName>
    </submittedName>
</protein>
<organism evidence="1 3">
    <name type="scientific">Methanohalophilus halophilus</name>
    <dbReference type="NCBI Taxonomy" id="2177"/>
    <lineage>
        <taxon>Archaea</taxon>
        <taxon>Methanobacteriati</taxon>
        <taxon>Methanobacteriota</taxon>
        <taxon>Stenosarchaea group</taxon>
        <taxon>Methanomicrobia</taxon>
        <taxon>Methanosarcinales</taxon>
        <taxon>Methanosarcinaceae</taxon>
        <taxon>Methanohalophilus</taxon>
    </lineage>
</organism>
<evidence type="ECO:0000313" key="1">
    <source>
        <dbReference type="EMBL" id="APH39459.1"/>
    </source>
</evidence>